<accession>A0ACC0P8Z0</accession>
<protein>
    <submittedName>
        <fullName evidence="1">Uncharacterized protein</fullName>
    </submittedName>
</protein>
<comment type="caution">
    <text evidence="1">The sequence shown here is derived from an EMBL/GenBank/DDBJ whole genome shotgun (WGS) entry which is preliminary data.</text>
</comment>
<organism evidence="1 2">
    <name type="scientific">Rhododendron molle</name>
    <name type="common">Chinese azalea</name>
    <name type="synonym">Azalea mollis</name>
    <dbReference type="NCBI Taxonomy" id="49168"/>
    <lineage>
        <taxon>Eukaryota</taxon>
        <taxon>Viridiplantae</taxon>
        <taxon>Streptophyta</taxon>
        <taxon>Embryophyta</taxon>
        <taxon>Tracheophyta</taxon>
        <taxon>Spermatophyta</taxon>
        <taxon>Magnoliopsida</taxon>
        <taxon>eudicotyledons</taxon>
        <taxon>Gunneridae</taxon>
        <taxon>Pentapetalae</taxon>
        <taxon>asterids</taxon>
        <taxon>Ericales</taxon>
        <taxon>Ericaceae</taxon>
        <taxon>Ericoideae</taxon>
        <taxon>Rhodoreae</taxon>
        <taxon>Rhododendron</taxon>
    </lineage>
</organism>
<dbReference type="Proteomes" id="UP001062846">
    <property type="component" value="Chromosome 4"/>
</dbReference>
<reference evidence="1" key="1">
    <citation type="submission" date="2022-02" db="EMBL/GenBank/DDBJ databases">
        <title>Plant Genome Project.</title>
        <authorList>
            <person name="Zhang R.-G."/>
        </authorList>
    </citation>
    <scope>NUCLEOTIDE SEQUENCE</scope>
    <source>
        <strain evidence="1">AT1</strain>
    </source>
</reference>
<evidence type="ECO:0000313" key="2">
    <source>
        <dbReference type="Proteomes" id="UP001062846"/>
    </source>
</evidence>
<name>A0ACC0P8Z0_RHOML</name>
<keyword evidence="2" id="KW-1185">Reference proteome</keyword>
<dbReference type="EMBL" id="CM046391">
    <property type="protein sequence ID" value="KAI8561621.1"/>
    <property type="molecule type" value="Genomic_DNA"/>
</dbReference>
<gene>
    <name evidence="1" type="ORF">RHMOL_Rhmol04G0354800</name>
</gene>
<sequence length="207" mass="22844">MGQAFRRASGRIRSTSLDPPSSSSSPSSVKKAVDSRPAVAPSDKFTGETVGPGSEVEPRINAENMLEERDPQYDVMLNQMVGRIKSKPGGKLEMGEELRTAHLLAICALKLQASVVDKYKRPMPKLRNTTVDSGRYEERPVPPGTLNVAQLRHIILLHQGKADDHSGPMDVHQIAEKFRVDVAQIQKILQSVSLPPEEDSSRKRDDQ</sequence>
<proteinExistence type="predicted"/>
<evidence type="ECO:0000313" key="1">
    <source>
        <dbReference type="EMBL" id="KAI8561621.1"/>
    </source>
</evidence>